<dbReference type="EMBL" id="JBBNAE010000002">
    <property type="protein sequence ID" value="KAK9145585.1"/>
    <property type="molecule type" value="Genomic_DNA"/>
</dbReference>
<reference evidence="1 2" key="1">
    <citation type="submission" date="2024-01" db="EMBL/GenBank/DDBJ databases">
        <title>Genome assemblies of Stephania.</title>
        <authorList>
            <person name="Yang L."/>
        </authorList>
    </citation>
    <scope>NUCLEOTIDE SEQUENCE [LARGE SCALE GENOMIC DNA]</scope>
    <source>
        <strain evidence="1">QJT</strain>
        <tissue evidence="1">Leaf</tissue>
    </source>
</reference>
<organism evidence="1 2">
    <name type="scientific">Stephania japonica</name>
    <dbReference type="NCBI Taxonomy" id="461633"/>
    <lineage>
        <taxon>Eukaryota</taxon>
        <taxon>Viridiplantae</taxon>
        <taxon>Streptophyta</taxon>
        <taxon>Embryophyta</taxon>
        <taxon>Tracheophyta</taxon>
        <taxon>Spermatophyta</taxon>
        <taxon>Magnoliopsida</taxon>
        <taxon>Ranunculales</taxon>
        <taxon>Menispermaceae</taxon>
        <taxon>Menispermoideae</taxon>
        <taxon>Cissampelideae</taxon>
        <taxon>Stephania</taxon>
    </lineage>
</organism>
<evidence type="ECO:0000313" key="1">
    <source>
        <dbReference type="EMBL" id="KAK9145585.1"/>
    </source>
</evidence>
<evidence type="ECO:0000313" key="2">
    <source>
        <dbReference type="Proteomes" id="UP001417504"/>
    </source>
</evidence>
<accession>A0AAP0PL67</accession>
<dbReference type="AlphaFoldDB" id="A0AAP0PL67"/>
<sequence>MNVVEGFCLVSGLRLNKEKCMLASVNIGKESAQILVNALGCLISSWPLKYLGLPLGGEPSLKDFWALVLEKLTRRLEG</sequence>
<gene>
    <name evidence="1" type="ORF">Sjap_005488</name>
</gene>
<evidence type="ECO:0008006" key="3">
    <source>
        <dbReference type="Google" id="ProtNLM"/>
    </source>
</evidence>
<protein>
    <recommendedName>
        <fullName evidence="3">Reverse transcriptase domain-containing protein</fullName>
    </recommendedName>
</protein>
<comment type="caution">
    <text evidence="1">The sequence shown here is derived from an EMBL/GenBank/DDBJ whole genome shotgun (WGS) entry which is preliminary data.</text>
</comment>
<keyword evidence="2" id="KW-1185">Reference proteome</keyword>
<dbReference type="Proteomes" id="UP001417504">
    <property type="component" value="Unassembled WGS sequence"/>
</dbReference>
<name>A0AAP0PL67_9MAGN</name>
<proteinExistence type="predicted"/>